<dbReference type="Gene3D" id="2.40.160.120">
    <property type="match status" value="1"/>
</dbReference>
<dbReference type="EMBL" id="JBBJBU010000003">
    <property type="protein sequence ID" value="KAK7206322.1"/>
    <property type="molecule type" value="Genomic_DNA"/>
</dbReference>
<evidence type="ECO:0000256" key="5">
    <source>
        <dbReference type="ARBA" id="ARBA00023121"/>
    </source>
</evidence>
<dbReference type="Pfam" id="PF12796">
    <property type="entry name" value="Ank_2"/>
    <property type="match status" value="1"/>
</dbReference>
<dbReference type="SMART" id="SM00233">
    <property type="entry name" value="PH"/>
    <property type="match status" value="1"/>
</dbReference>
<feature type="region of interest" description="Disordered" evidence="9">
    <location>
        <begin position="428"/>
        <end position="479"/>
    </location>
</feature>
<evidence type="ECO:0000256" key="2">
    <source>
        <dbReference type="ARBA" id="ARBA00022448"/>
    </source>
</evidence>
<dbReference type="Pfam" id="PF01237">
    <property type="entry name" value="Oxysterol_BP"/>
    <property type="match status" value="1"/>
</dbReference>
<feature type="compositionally biased region" description="Polar residues" evidence="9">
    <location>
        <begin position="435"/>
        <end position="444"/>
    </location>
</feature>
<feature type="compositionally biased region" description="Basic and acidic residues" evidence="9">
    <location>
        <begin position="470"/>
        <end position="479"/>
    </location>
</feature>
<dbReference type="CDD" id="cd13292">
    <property type="entry name" value="PH_Osh1p_Osh2p_yeast"/>
    <property type="match status" value="1"/>
</dbReference>
<accession>A0ABR1F957</accession>
<evidence type="ECO:0000259" key="10">
    <source>
        <dbReference type="PROSITE" id="PS50003"/>
    </source>
</evidence>
<dbReference type="Pfam" id="PF00169">
    <property type="entry name" value="PH"/>
    <property type="match status" value="1"/>
</dbReference>
<dbReference type="RefSeq" id="XP_064769355.1">
    <property type="nucleotide sequence ID" value="XM_064912281.1"/>
</dbReference>
<dbReference type="SUPFAM" id="SSF48403">
    <property type="entry name" value="Ankyrin repeat"/>
    <property type="match status" value="1"/>
</dbReference>
<evidence type="ECO:0000256" key="3">
    <source>
        <dbReference type="ARBA" id="ARBA00022553"/>
    </source>
</evidence>
<keyword evidence="4" id="KW-0445">Lipid transport</keyword>
<evidence type="ECO:0000256" key="4">
    <source>
        <dbReference type="ARBA" id="ARBA00023055"/>
    </source>
</evidence>
<feature type="coiled-coil region" evidence="8">
    <location>
        <begin position="486"/>
        <end position="587"/>
    </location>
</feature>
<dbReference type="Gene3D" id="3.30.70.3490">
    <property type="match status" value="1"/>
</dbReference>
<dbReference type="InterPro" id="IPR036770">
    <property type="entry name" value="Ankyrin_rpt-contain_sf"/>
</dbReference>
<dbReference type="InterPro" id="IPR011993">
    <property type="entry name" value="PH-like_dom_sf"/>
</dbReference>
<keyword evidence="8" id="KW-0175">Coiled coil</keyword>
<feature type="repeat" description="ANK" evidence="6">
    <location>
        <begin position="212"/>
        <end position="244"/>
    </location>
</feature>
<keyword evidence="2" id="KW-0813">Transport</keyword>
<dbReference type="InterPro" id="IPR001849">
    <property type="entry name" value="PH_domain"/>
</dbReference>
<sequence>MSNPEASAKPSLSRTRSSVSVMSRKARDSLNIRKAGSLEDSIRTYKLLGALRSNDLEFIKKLLDADNEKSIGAPAELLTLLHTAVQVSSPATVQYILSAKNPFVDINATDVNGNTPLHLAALLGREDVVSLLMAHPEINDTIVNHEGKQPVEMCRYPELAQAMQVSRAQFVEKVASEMKSYFEKSDTASLEQLLANPRAAALLDINGQDPDTGSTVLHDSVRSKNIKLVQFILDHGGDPFRRDRKGKLPVDLARDDTIKKMLKAASKNQSIVTGNSANEAPRMKGYLKKWTNYTGGYKLRWFVLENGVLSYYKNQDDTGTACRGSINMRIATLRLDSSEKQRFEIIGKGSVRYHLRANHPVEANRWVWALSQAIQHAKDQAKLQESLGMRKKIAGDTQSLQSTPSDRFVVPQNVPRSSMMISESDRNMSLPIVNSGGNSIQNSLELDDDDGDDDADDRELKDDFDDDDSEHAMQEEPHKGQVEVVAHSIEMEIKILQDIAASLTEEREAIVREHPKVEAAFECYELSLKSLKNLMDQLLRQTSDREAYFKHVAERESELRRIWEDNMRQLAEENDQIEGHLHDVVEERKAARKALREVLGTHDAEVTSPGSAAVLTAVMNEDEEDEFFDAIDNEENTEKRSVGSVAAAASSSSAVVPLASNSATELAKAADQGLTEAQRKKQQELIATGSFHGYEDPPRTRLALDEDDRPKISLWGILKSMIGKDMTKMTLPVSFNEPTSLLQRVAEDMEYTDLLDQAALCEDSALRMVYVAAFAASEYSSTINRIAKPFNPLLGETYEYCRPDKGYRFLVEQVSHHPPVGAALAESARWDYYGESAVKSKFNGRSFDINPLGTWYLHIRPTKGGEEVITWKKVTSSVVGIITGSPVVDNYGDMIITNHTTGVVCKLRFKQRGWYGSGAYEVIGTVTDKAGRPYWSVGGRWNDKIYGRRYQSDTESVLVQLSKEVEGSAADGTLKRVNTGLSKKQSNISSEVTKTLSGPNPPFLVWQNHPRPTAPFNLTPFAITLNAINDNLRPWVAPTDTRLRPDQRAMEDGKYDFAATEKNRLEEKQRARRKQREMEGSVHKPRWFAKAKHPITGEEYWKFTGEYWDVREKMGRKSVEVMRVGEKKLGWPAVEDIF</sequence>
<evidence type="ECO:0000256" key="1">
    <source>
        <dbReference type="ARBA" id="ARBA00008842"/>
    </source>
</evidence>
<feature type="repeat" description="ANK" evidence="6">
    <location>
        <begin position="112"/>
        <end position="133"/>
    </location>
</feature>
<dbReference type="PANTHER" id="PTHR10972">
    <property type="entry name" value="OXYSTEROL-BINDING PROTEIN-RELATED"/>
    <property type="match status" value="1"/>
</dbReference>
<proteinExistence type="inferred from homology"/>
<evidence type="ECO:0000256" key="6">
    <source>
        <dbReference type="PROSITE-ProRule" id="PRU00023"/>
    </source>
</evidence>
<dbReference type="PROSITE" id="PS01013">
    <property type="entry name" value="OSBP"/>
    <property type="match status" value="1"/>
</dbReference>
<protein>
    <submittedName>
        <fullName evidence="11">Oxysterol binding protein</fullName>
    </submittedName>
</protein>
<keyword evidence="3" id="KW-0597">Phosphoprotein</keyword>
<name>A0ABR1F957_9ASCO</name>
<evidence type="ECO:0000256" key="8">
    <source>
        <dbReference type="SAM" id="Coils"/>
    </source>
</evidence>
<organism evidence="11 12">
    <name type="scientific">Myxozyma melibiosi</name>
    <dbReference type="NCBI Taxonomy" id="54550"/>
    <lineage>
        <taxon>Eukaryota</taxon>
        <taxon>Fungi</taxon>
        <taxon>Dikarya</taxon>
        <taxon>Ascomycota</taxon>
        <taxon>Saccharomycotina</taxon>
        <taxon>Lipomycetes</taxon>
        <taxon>Lipomycetales</taxon>
        <taxon>Lipomycetaceae</taxon>
        <taxon>Myxozyma</taxon>
    </lineage>
</organism>
<dbReference type="GeneID" id="90037793"/>
<dbReference type="InterPro" id="IPR018494">
    <property type="entry name" value="Oxysterol-bd_CS"/>
</dbReference>
<dbReference type="SUPFAM" id="SSF50729">
    <property type="entry name" value="PH domain-like"/>
    <property type="match status" value="1"/>
</dbReference>
<dbReference type="InterPro" id="IPR037239">
    <property type="entry name" value="OSBP_sf"/>
</dbReference>
<keyword evidence="5" id="KW-0446">Lipid-binding</keyword>
<dbReference type="PROSITE" id="PS50003">
    <property type="entry name" value="PH_DOMAIN"/>
    <property type="match status" value="1"/>
</dbReference>
<feature type="compositionally biased region" description="Low complexity" evidence="9">
    <location>
        <begin position="11"/>
        <end position="22"/>
    </location>
</feature>
<evidence type="ECO:0000256" key="7">
    <source>
        <dbReference type="RuleBase" id="RU003844"/>
    </source>
</evidence>
<dbReference type="PROSITE" id="PS50088">
    <property type="entry name" value="ANK_REPEAT"/>
    <property type="match status" value="2"/>
</dbReference>
<gene>
    <name evidence="11" type="ORF">BZA70DRAFT_276315</name>
</gene>
<dbReference type="Proteomes" id="UP001498771">
    <property type="component" value="Unassembled WGS sequence"/>
</dbReference>
<keyword evidence="6" id="KW-0040">ANK repeat</keyword>
<evidence type="ECO:0000256" key="9">
    <source>
        <dbReference type="SAM" id="MobiDB-lite"/>
    </source>
</evidence>
<dbReference type="Gene3D" id="1.25.40.20">
    <property type="entry name" value="Ankyrin repeat-containing domain"/>
    <property type="match status" value="2"/>
</dbReference>
<dbReference type="SUPFAM" id="SSF144000">
    <property type="entry name" value="Oxysterol-binding protein-like"/>
    <property type="match status" value="1"/>
</dbReference>
<evidence type="ECO:0000313" key="11">
    <source>
        <dbReference type="EMBL" id="KAK7206322.1"/>
    </source>
</evidence>
<dbReference type="SMART" id="SM00248">
    <property type="entry name" value="ANK"/>
    <property type="match status" value="3"/>
</dbReference>
<dbReference type="Gene3D" id="2.30.29.30">
    <property type="entry name" value="Pleckstrin-homology domain (PH domain)/Phosphotyrosine-binding domain (PTB)"/>
    <property type="match status" value="1"/>
</dbReference>
<dbReference type="PANTHER" id="PTHR10972:SF205">
    <property type="entry name" value="OXYSTEROL-BINDING PROTEIN 1"/>
    <property type="match status" value="1"/>
</dbReference>
<reference evidence="11 12" key="1">
    <citation type="submission" date="2024-03" db="EMBL/GenBank/DDBJ databases">
        <title>Genome-scale model development and genomic sequencing of the oleaginous clade Lipomyces.</title>
        <authorList>
            <consortium name="Lawrence Berkeley National Laboratory"/>
            <person name="Czajka J.J."/>
            <person name="Han Y."/>
            <person name="Kim J."/>
            <person name="Mondo S.J."/>
            <person name="Hofstad B.A."/>
            <person name="Robles A."/>
            <person name="Haridas S."/>
            <person name="Riley R."/>
            <person name="LaButti K."/>
            <person name="Pangilinan J."/>
            <person name="Andreopoulos W."/>
            <person name="Lipzen A."/>
            <person name="Yan J."/>
            <person name="Wang M."/>
            <person name="Ng V."/>
            <person name="Grigoriev I.V."/>
            <person name="Spatafora J.W."/>
            <person name="Magnuson J.K."/>
            <person name="Baker S.E."/>
            <person name="Pomraning K.R."/>
        </authorList>
    </citation>
    <scope>NUCLEOTIDE SEQUENCE [LARGE SCALE GENOMIC DNA]</scope>
    <source>
        <strain evidence="11 12">Phaff 52-87</strain>
    </source>
</reference>
<dbReference type="InterPro" id="IPR002110">
    <property type="entry name" value="Ankyrin_rpt"/>
</dbReference>
<dbReference type="PROSITE" id="PS50297">
    <property type="entry name" value="ANK_REP_REGION"/>
    <property type="match status" value="2"/>
</dbReference>
<feature type="compositionally biased region" description="Acidic residues" evidence="9">
    <location>
        <begin position="445"/>
        <end position="469"/>
    </location>
</feature>
<evidence type="ECO:0000313" key="12">
    <source>
        <dbReference type="Proteomes" id="UP001498771"/>
    </source>
</evidence>
<comment type="caution">
    <text evidence="11">The sequence shown here is derived from an EMBL/GenBank/DDBJ whole genome shotgun (WGS) entry which is preliminary data.</text>
</comment>
<comment type="similarity">
    <text evidence="1 7">Belongs to the OSBP family.</text>
</comment>
<keyword evidence="12" id="KW-1185">Reference proteome</keyword>
<feature type="region of interest" description="Disordered" evidence="9">
    <location>
        <begin position="1"/>
        <end position="22"/>
    </location>
</feature>
<dbReference type="InterPro" id="IPR000648">
    <property type="entry name" value="Oxysterol-bd"/>
</dbReference>
<feature type="domain" description="PH" evidence="10">
    <location>
        <begin position="280"/>
        <end position="375"/>
    </location>
</feature>